<feature type="region of interest" description="Disordered" evidence="1">
    <location>
        <begin position="112"/>
        <end position="142"/>
    </location>
</feature>
<comment type="caution">
    <text evidence="2">The sequence shown here is derived from an EMBL/GenBank/DDBJ whole genome shotgun (WGS) entry which is preliminary data.</text>
</comment>
<protein>
    <submittedName>
        <fullName evidence="2">Uncharacterized protein</fullName>
    </submittedName>
</protein>
<evidence type="ECO:0000313" key="3">
    <source>
        <dbReference type="Proteomes" id="UP000593571"/>
    </source>
</evidence>
<organism evidence="2 3">
    <name type="scientific">Rousettus aegyptiacus</name>
    <name type="common">Egyptian fruit bat</name>
    <name type="synonym">Pteropus aegyptiacus</name>
    <dbReference type="NCBI Taxonomy" id="9407"/>
    <lineage>
        <taxon>Eukaryota</taxon>
        <taxon>Metazoa</taxon>
        <taxon>Chordata</taxon>
        <taxon>Craniata</taxon>
        <taxon>Vertebrata</taxon>
        <taxon>Euteleostomi</taxon>
        <taxon>Mammalia</taxon>
        <taxon>Eutheria</taxon>
        <taxon>Laurasiatheria</taxon>
        <taxon>Chiroptera</taxon>
        <taxon>Yinpterochiroptera</taxon>
        <taxon>Pteropodoidea</taxon>
        <taxon>Pteropodidae</taxon>
        <taxon>Rousettinae</taxon>
        <taxon>Rousettus</taxon>
    </lineage>
</organism>
<dbReference type="EMBL" id="JACASE010000013">
    <property type="protein sequence ID" value="KAF6418774.1"/>
    <property type="molecule type" value="Genomic_DNA"/>
</dbReference>
<keyword evidence="3" id="KW-1185">Reference proteome</keyword>
<reference evidence="2 3" key="1">
    <citation type="journal article" date="2020" name="Nature">
        <title>Six reference-quality genomes reveal evolution of bat adaptations.</title>
        <authorList>
            <person name="Jebb D."/>
            <person name="Huang Z."/>
            <person name="Pippel M."/>
            <person name="Hughes G.M."/>
            <person name="Lavrichenko K."/>
            <person name="Devanna P."/>
            <person name="Winkler S."/>
            <person name="Jermiin L.S."/>
            <person name="Skirmuntt E.C."/>
            <person name="Katzourakis A."/>
            <person name="Burkitt-Gray L."/>
            <person name="Ray D.A."/>
            <person name="Sullivan K.A.M."/>
            <person name="Roscito J.G."/>
            <person name="Kirilenko B.M."/>
            <person name="Davalos L.M."/>
            <person name="Corthals A.P."/>
            <person name="Power M.L."/>
            <person name="Jones G."/>
            <person name="Ransome R.D."/>
            <person name="Dechmann D.K.N."/>
            <person name="Locatelli A.G."/>
            <person name="Puechmaille S.J."/>
            <person name="Fedrigo O."/>
            <person name="Jarvis E.D."/>
            <person name="Hiller M."/>
            <person name="Vernes S.C."/>
            <person name="Myers E.W."/>
            <person name="Teeling E.C."/>
        </authorList>
    </citation>
    <scope>NUCLEOTIDE SEQUENCE [LARGE SCALE GENOMIC DNA]</scope>
    <source>
        <strain evidence="2">MRouAeg1</strain>
        <tissue evidence="2">Muscle</tissue>
    </source>
</reference>
<evidence type="ECO:0000313" key="2">
    <source>
        <dbReference type="EMBL" id="KAF6418774.1"/>
    </source>
</evidence>
<dbReference type="AlphaFoldDB" id="A0A7J8D693"/>
<gene>
    <name evidence="2" type="ORF">HJG63_008796</name>
</gene>
<sequence length="160" mass="17912">MLLKHFCSWRVRVGGPDPESGFCGFVGKKGKMKLPSPASRPWSPANPNWRPVKRANRTTGRLWLLRALSRSCVQNGPCRSNPFSAWSWPGTFLLYWAFSRLKCARIVGPGGSLDQSPRLRDEQTEAREERPGGPGPGETLPLLFRTTPRAHTLRPLPFSC</sequence>
<name>A0A7J8D693_ROUAE</name>
<feature type="compositionally biased region" description="Basic and acidic residues" evidence="1">
    <location>
        <begin position="117"/>
        <end position="131"/>
    </location>
</feature>
<dbReference type="Proteomes" id="UP000593571">
    <property type="component" value="Unassembled WGS sequence"/>
</dbReference>
<proteinExistence type="predicted"/>
<evidence type="ECO:0000256" key="1">
    <source>
        <dbReference type="SAM" id="MobiDB-lite"/>
    </source>
</evidence>
<accession>A0A7J8D693</accession>